<keyword evidence="2 5" id="KW-0413">Isomerase</keyword>
<dbReference type="InterPro" id="IPR050280">
    <property type="entry name" value="OMP_Chaperone_SurA"/>
</dbReference>
<dbReference type="Proteomes" id="UP001501725">
    <property type="component" value="Unassembled WGS sequence"/>
</dbReference>
<dbReference type="InterPro" id="IPR046357">
    <property type="entry name" value="PPIase_dom_sf"/>
</dbReference>
<dbReference type="Pfam" id="PF00639">
    <property type="entry name" value="Rotamase"/>
    <property type="match status" value="2"/>
</dbReference>
<reference evidence="6" key="1">
    <citation type="journal article" date="2019" name="Int. J. Syst. Evol. Microbiol.">
        <title>The Global Catalogue of Microorganisms (GCM) 10K type strain sequencing project: providing services to taxonomists for standard genome sequencing and annotation.</title>
        <authorList>
            <consortium name="The Broad Institute Genomics Platform"/>
            <consortium name="The Broad Institute Genome Sequencing Center for Infectious Disease"/>
            <person name="Wu L."/>
            <person name="Ma J."/>
        </authorList>
    </citation>
    <scope>NUCLEOTIDE SEQUENCE [LARGE SCALE GENOMIC DNA]</scope>
    <source>
        <strain evidence="6">JCM 17919</strain>
    </source>
</reference>
<feature type="domain" description="PpiC" evidence="4">
    <location>
        <begin position="173"/>
        <end position="275"/>
    </location>
</feature>
<sequence length="459" mass="51980">MKRSIFLLAFSVLAAAGASAQGVKKVVADRILGVVGDRIILESDVKNTIADAQRQGQQIPPNPECAIMEQALVSKVLMLQAERDSLKIDDSEVEAELDQRVRYFIRMYGTQEELERVANKTIYQIKDDARESVRESKLAQQMQRKIVESVRITPTEVGAYFNRIPKDSLPFFESELEIGQIILYPKASRDLEQYVISEMNNYKRQIEGKQVTFEELVKRYSEDPGSKERGGQYQVNRTDKIWDPAFLQGAFRLKEGEISTVIRSKSGFHLIQMMQRNGDEAVVRHILRKAPVTDAELKSGLSRLDSVRAKIVAGNMDFNTAAGKYSEDEAAKFSGPYITGRNGSYVAIDELDKEVVTQLGPLKVGDISQPAAFTNERGDKGVRILYLRNRTEPHRMNLRDDYNRISTAALEEKKMQVLEKWLAAHITDYYIMIEKDVEHCAQLKKWSAGSNVADAQKTF</sequence>
<dbReference type="PROSITE" id="PS50198">
    <property type="entry name" value="PPIC_PPIASE_2"/>
    <property type="match status" value="2"/>
</dbReference>
<name>A0ABP8HK54_9BACT</name>
<keyword evidence="1 3" id="KW-0732">Signal</keyword>
<dbReference type="SUPFAM" id="SSF54534">
    <property type="entry name" value="FKBP-like"/>
    <property type="match status" value="2"/>
</dbReference>
<dbReference type="RefSeq" id="WP_345257457.1">
    <property type="nucleotide sequence ID" value="NZ_BAABGY010000014.1"/>
</dbReference>
<organism evidence="5 6">
    <name type="scientific">Flaviaesturariibacter amylovorans</name>
    <dbReference type="NCBI Taxonomy" id="1084520"/>
    <lineage>
        <taxon>Bacteria</taxon>
        <taxon>Pseudomonadati</taxon>
        <taxon>Bacteroidota</taxon>
        <taxon>Chitinophagia</taxon>
        <taxon>Chitinophagales</taxon>
        <taxon>Chitinophagaceae</taxon>
        <taxon>Flaviaestuariibacter</taxon>
    </lineage>
</organism>
<accession>A0ABP8HK54</accession>
<dbReference type="SUPFAM" id="SSF109998">
    <property type="entry name" value="Triger factor/SurA peptide-binding domain-like"/>
    <property type="match status" value="1"/>
</dbReference>
<keyword evidence="6" id="KW-1185">Reference proteome</keyword>
<keyword evidence="2" id="KW-0697">Rotamase</keyword>
<dbReference type="PANTHER" id="PTHR47637">
    <property type="entry name" value="CHAPERONE SURA"/>
    <property type="match status" value="1"/>
</dbReference>
<evidence type="ECO:0000256" key="2">
    <source>
        <dbReference type="PROSITE-ProRule" id="PRU00278"/>
    </source>
</evidence>
<feature type="domain" description="PpiC" evidence="4">
    <location>
        <begin position="278"/>
        <end position="389"/>
    </location>
</feature>
<dbReference type="EMBL" id="BAABGY010000014">
    <property type="protein sequence ID" value="GAA4340463.1"/>
    <property type="molecule type" value="Genomic_DNA"/>
</dbReference>
<gene>
    <name evidence="5" type="ORF">GCM10023184_38170</name>
</gene>
<dbReference type="Gene3D" id="3.10.50.40">
    <property type="match status" value="2"/>
</dbReference>
<dbReference type="Gene3D" id="1.10.4030.10">
    <property type="entry name" value="Porin chaperone SurA, peptide-binding domain"/>
    <property type="match status" value="1"/>
</dbReference>
<dbReference type="GO" id="GO:0016853">
    <property type="term" value="F:isomerase activity"/>
    <property type="evidence" value="ECO:0007669"/>
    <property type="project" value="UniProtKB-KW"/>
</dbReference>
<protein>
    <submittedName>
        <fullName evidence="5">Peptidylprolyl isomerase</fullName>
    </submittedName>
</protein>
<evidence type="ECO:0000256" key="3">
    <source>
        <dbReference type="SAM" id="SignalP"/>
    </source>
</evidence>
<evidence type="ECO:0000313" key="5">
    <source>
        <dbReference type="EMBL" id="GAA4340463.1"/>
    </source>
</evidence>
<evidence type="ECO:0000256" key="1">
    <source>
        <dbReference type="ARBA" id="ARBA00022729"/>
    </source>
</evidence>
<evidence type="ECO:0000313" key="6">
    <source>
        <dbReference type="Proteomes" id="UP001501725"/>
    </source>
</evidence>
<comment type="caution">
    <text evidence="5">The sequence shown here is derived from an EMBL/GenBank/DDBJ whole genome shotgun (WGS) entry which is preliminary data.</text>
</comment>
<evidence type="ECO:0000259" key="4">
    <source>
        <dbReference type="PROSITE" id="PS50198"/>
    </source>
</evidence>
<feature type="signal peptide" evidence="3">
    <location>
        <begin position="1"/>
        <end position="20"/>
    </location>
</feature>
<proteinExistence type="predicted"/>
<feature type="chain" id="PRO_5046617104" evidence="3">
    <location>
        <begin position="21"/>
        <end position="459"/>
    </location>
</feature>
<dbReference type="InterPro" id="IPR027304">
    <property type="entry name" value="Trigger_fact/SurA_dom_sf"/>
</dbReference>
<dbReference type="InterPro" id="IPR000297">
    <property type="entry name" value="PPIase_PpiC"/>
</dbReference>
<dbReference type="PANTHER" id="PTHR47637:SF1">
    <property type="entry name" value="CHAPERONE SURA"/>
    <property type="match status" value="1"/>
</dbReference>